<keyword evidence="2" id="KW-0175">Coiled coil</keyword>
<reference evidence="5" key="1">
    <citation type="journal article" date="2019" name="Int. J. Syst. Evol. Microbiol.">
        <title>The Global Catalogue of Microorganisms (GCM) 10K type strain sequencing project: providing services to taxonomists for standard genome sequencing and annotation.</title>
        <authorList>
            <consortium name="The Broad Institute Genomics Platform"/>
            <consortium name="The Broad Institute Genome Sequencing Center for Infectious Disease"/>
            <person name="Wu L."/>
            <person name="Ma J."/>
        </authorList>
    </citation>
    <scope>NUCLEOTIDE SEQUENCE [LARGE SCALE GENOMIC DNA]</scope>
    <source>
        <strain evidence="5">CGMCC 1.15790</strain>
    </source>
</reference>
<keyword evidence="5" id="KW-1185">Reference proteome</keyword>
<name>A0ABW0U4U4_9BACI</name>
<evidence type="ECO:0000313" key="4">
    <source>
        <dbReference type="EMBL" id="MFC5628446.1"/>
    </source>
</evidence>
<dbReference type="EMBL" id="JBHSPF010000022">
    <property type="protein sequence ID" value="MFC5628446.1"/>
    <property type="molecule type" value="Genomic_DNA"/>
</dbReference>
<dbReference type="InterPro" id="IPR051465">
    <property type="entry name" value="Cell_Envelope_Struct_Comp"/>
</dbReference>
<comment type="caution">
    <text evidence="4">The sequence shown here is derived from an EMBL/GenBank/DDBJ whole genome shotgun (WGS) entry which is preliminary data.</text>
</comment>
<evidence type="ECO:0000259" key="3">
    <source>
        <dbReference type="PROSITE" id="PS51272"/>
    </source>
</evidence>
<evidence type="ECO:0000313" key="5">
    <source>
        <dbReference type="Proteomes" id="UP001596143"/>
    </source>
</evidence>
<dbReference type="PROSITE" id="PS51257">
    <property type="entry name" value="PROKAR_LIPOPROTEIN"/>
    <property type="match status" value="1"/>
</dbReference>
<dbReference type="InterPro" id="IPR001119">
    <property type="entry name" value="SLH_dom"/>
</dbReference>
<gene>
    <name evidence="4" type="ORF">ACFPTR_05980</name>
</gene>
<dbReference type="PANTHER" id="PTHR43308">
    <property type="entry name" value="OUTER MEMBRANE PROTEIN ALPHA-RELATED"/>
    <property type="match status" value="1"/>
</dbReference>
<dbReference type="PANTHER" id="PTHR43308:SF5">
    <property type="entry name" value="S-LAYER PROTEIN _ PEPTIDOGLYCAN ENDO-BETA-N-ACETYLGLUCOSAMINIDASE"/>
    <property type="match status" value="1"/>
</dbReference>
<dbReference type="Pfam" id="PF00395">
    <property type="entry name" value="SLH"/>
    <property type="match status" value="3"/>
</dbReference>
<dbReference type="RefSeq" id="WP_270898324.1">
    <property type="nucleotide sequence ID" value="NZ_JBHSPF010000022.1"/>
</dbReference>
<keyword evidence="1" id="KW-0732">Signal</keyword>
<dbReference type="PROSITE" id="PS51272">
    <property type="entry name" value="SLH"/>
    <property type="match status" value="2"/>
</dbReference>
<evidence type="ECO:0000256" key="1">
    <source>
        <dbReference type="ARBA" id="ARBA00022729"/>
    </source>
</evidence>
<evidence type="ECO:0000256" key="2">
    <source>
        <dbReference type="SAM" id="Coils"/>
    </source>
</evidence>
<feature type="domain" description="SLH" evidence="3">
    <location>
        <begin position="72"/>
        <end position="135"/>
    </location>
</feature>
<protein>
    <submittedName>
        <fullName evidence="4">S-layer homology domain-containing protein</fullName>
    </submittedName>
</protein>
<dbReference type="Proteomes" id="UP001596143">
    <property type="component" value="Unassembled WGS sequence"/>
</dbReference>
<feature type="domain" description="SLH" evidence="3">
    <location>
        <begin position="193"/>
        <end position="250"/>
    </location>
</feature>
<sequence>MEKRLLFVGLISVFVFIGCSEASADRTEEVAGADWTEKQISDRENDLEALEDRITQLHQDIRATGGSPSFSSTPLFDDVGKDYFAFEAIQYLAEERVIGGYSDGTFRPNLTITRHQTANMIANALGLEAPEDYTFQAKDIDEMKEEYRGLAALEYHGIMKGNNDGEMRPGDGLRRSQMATILVRAFDLPEASMNHSFTDIDEEFSGYDAINRIADARITTESGKAFRPNELTTRAQFSLFMARAMNDYFK</sequence>
<feature type="coiled-coil region" evidence="2">
    <location>
        <begin position="33"/>
        <end position="60"/>
    </location>
</feature>
<proteinExistence type="predicted"/>
<organism evidence="4 5">
    <name type="scientific">Aliibacillus thermotolerans</name>
    <dbReference type="NCBI Taxonomy" id="1834418"/>
    <lineage>
        <taxon>Bacteria</taxon>
        <taxon>Bacillati</taxon>
        <taxon>Bacillota</taxon>
        <taxon>Bacilli</taxon>
        <taxon>Bacillales</taxon>
        <taxon>Bacillaceae</taxon>
        <taxon>Aliibacillus</taxon>
    </lineage>
</organism>
<accession>A0ABW0U4U4</accession>